<comment type="similarity">
    <text evidence="2">Belongs to the importin beta family.</text>
</comment>
<evidence type="ECO:0000313" key="7">
    <source>
        <dbReference type="Proteomes" id="UP000298061"/>
    </source>
</evidence>
<keyword evidence="3" id="KW-0813">Transport</keyword>
<accession>A0A4Y9ZUN6</accession>
<comment type="subcellular location">
    <subcellularLocation>
        <location evidence="1">Nucleus</location>
    </subcellularLocation>
</comment>
<comment type="caution">
    <text evidence="6">The sequence shown here is derived from an EMBL/GenBank/DDBJ whole genome shotgun (WGS) entry which is preliminary data.</text>
</comment>
<protein>
    <recommendedName>
        <fullName evidence="8">Importin-13</fullName>
    </recommendedName>
</protein>
<dbReference type="GO" id="GO:0006606">
    <property type="term" value="P:protein import into nucleus"/>
    <property type="evidence" value="ECO:0007669"/>
    <property type="project" value="TreeGrafter"/>
</dbReference>
<evidence type="ECO:0000256" key="2">
    <source>
        <dbReference type="ARBA" id="ARBA00007991"/>
    </source>
</evidence>
<evidence type="ECO:0000256" key="1">
    <source>
        <dbReference type="ARBA" id="ARBA00004123"/>
    </source>
</evidence>
<name>A0A4Y9ZUN6_9AGAM</name>
<dbReference type="PANTHER" id="PTHR12363:SF33">
    <property type="entry name" value="IMPORTIN-13"/>
    <property type="match status" value="1"/>
</dbReference>
<dbReference type="Pfam" id="PF24140">
    <property type="entry name" value="TPR_TNPO3_IPO13_3rd"/>
    <property type="match status" value="1"/>
</dbReference>
<dbReference type="InterPro" id="IPR040709">
    <property type="entry name" value="Importin_rep_1"/>
</dbReference>
<dbReference type="InterPro" id="IPR057942">
    <property type="entry name" value="TPR_TNPO3_IPO13_3rd"/>
</dbReference>
<evidence type="ECO:0000256" key="4">
    <source>
        <dbReference type="ARBA" id="ARBA00022927"/>
    </source>
</evidence>
<dbReference type="Proteomes" id="UP000298061">
    <property type="component" value="Unassembled WGS sequence"/>
</dbReference>
<dbReference type="PANTHER" id="PTHR12363">
    <property type="entry name" value="TRANSPORTIN 3 AND IMPORTIN 13"/>
    <property type="match status" value="1"/>
</dbReference>
<organism evidence="6 7">
    <name type="scientific">Hericium alpestre</name>
    <dbReference type="NCBI Taxonomy" id="135208"/>
    <lineage>
        <taxon>Eukaryota</taxon>
        <taxon>Fungi</taxon>
        <taxon>Dikarya</taxon>
        <taxon>Basidiomycota</taxon>
        <taxon>Agaricomycotina</taxon>
        <taxon>Agaricomycetes</taxon>
        <taxon>Russulales</taxon>
        <taxon>Hericiaceae</taxon>
        <taxon>Hericium</taxon>
    </lineage>
</organism>
<dbReference type="SUPFAM" id="SSF48371">
    <property type="entry name" value="ARM repeat"/>
    <property type="match status" value="1"/>
</dbReference>
<gene>
    <name evidence="6" type="ORF">EWM64_g6783</name>
</gene>
<dbReference type="OrthoDB" id="2016913at2759"/>
<keyword evidence="4" id="KW-0653">Protein transport</keyword>
<proteinExistence type="inferred from homology"/>
<dbReference type="STRING" id="135208.A0A4Y9ZUN6"/>
<dbReference type="InterPro" id="IPR016024">
    <property type="entry name" value="ARM-type_fold"/>
</dbReference>
<keyword evidence="5" id="KW-0539">Nucleus</keyword>
<dbReference type="InterPro" id="IPR051345">
    <property type="entry name" value="Importin_beta-like_NTR"/>
</dbReference>
<sequence>MKCFEAWVSIFRGSDLTPLIEPLIANLDPSSLDLFDPTATALISVLSSSSLSDGAGPRMLTEPLLLWSAHWGSIVVQKTMEAGGTDDVGHALCKLLVGLGDHSTHYLASKIASTDPLEPAFNPVAAQTGGALPTKGQLVQTFLRLLLAFSAMPGYYGVDEEESEMTLGFWYLFQEELWSVNVPTKDGERRDAAKEKDMWAVASAVYAELVAALRIKVKWPPLRSGWAKDQVEKFQVYRRDVGDTLINAYYVLRNDMLAFYVNDNVACLSVPEESVQWEEIEASLHCIMSIQEAVPVEENEYLARLFSPEILGRLPTTKHIRLRRTTLALIGSYSSWFTVLSTPDLLMGVISYVAAALPEPALCLRAADALRDLCDDNRVALAPHIAAFGELHAGLTGVPDTEKAKVLQSIASVIQALPPRNQIPPIETIVTPVLSKLVEALQTSRELPEEARILAIQQLHTLTGITKGLTQATEAIMLDEEPALESMKDMEEARKDPRIVQLRDAITEAICSCVDLWSTDASVSDALSELFKSITALPADTNLISLPPTPLLQFVCNAAQRQLTAVWLTLANMLTVQMDPPSVYPSALRPVPAPEARVVIQNVTESLLQSSLQFFCAPGVLEANPDIVHAFFDCMEKIAFHFVSIFYNLPQESFDGLVHCAIAALSLQERYSVVGASTFLITFINRSHSSDDLGDAKAVIVQRHGPEIIRAILVGFAGVAPRSAAPNLVELLSTFVTKYPTETKLWVSQILFADDFIPSKADSEAKEKFIRALFSSRTLRRTRDAAQQFILVARGLEGSSFGYSSVTM</sequence>
<dbReference type="AlphaFoldDB" id="A0A4Y9ZUN6"/>
<reference evidence="6 7" key="1">
    <citation type="submission" date="2019-02" db="EMBL/GenBank/DDBJ databases">
        <title>Genome sequencing of the rare red list fungi Hericium alpestre (H. flagellum).</title>
        <authorList>
            <person name="Buettner E."/>
            <person name="Kellner H."/>
        </authorList>
    </citation>
    <scope>NUCLEOTIDE SEQUENCE [LARGE SCALE GENOMIC DNA]</scope>
    <source>
        <strain evidence="6 7">DSM 108284</strain>
    </source>
</reference>
<keyword evidence="7" id="KW-1185">Reference proteome</keyword>
<evidence type="ECO:0000256" key="3">
    <source>
        <dbReference type="ARBA" id="ARBA00022448"/>
    </source>
</evidence>
<dbReference type="EMBL" id="SFCI01000968">
    <property type="protein sequence ID" value="TFY77229.1"/>
    <property type="molecule type" value="Genomic_DNA"/>
</dbReference>
<dbReference type="InterPro" id="IPR040520">
    <property type="entry name" value="Importin_rep_3"/>
</dbReference>
<evidence type="ECO:0000313" key="6">
    <source>
        <dbReference type="EMBL" id="TFY77229.1"/>
    </source>
</evidence>
<evidence type="ECO:0000256" key="5">
    <source>
        <dbReference type="ARBA" id="ARBA00023242"/>
    </source>
</evidence>
<dbReference type="Pfam" id="PF18773">
    <property type="entry name" value="Importin_rep"/>
    <property type="match status" value="1"/>
</dbReference>
<dbReference type="GO" id="GO:0005737">
    <property type="term" value="C:cytoplasm"/>
    <property type="evidence" value="ECO:0007669"/>
    <property type="project" value="TreeGrafter"/>
</dbReference>
<dbReference type="GO" id="GO:0005634">
    <property type="term" value="C:nucleus"/>
    <property type="evidence" value="ECO:0007669"/>
    <property type="project" value="UniProtKB-SubCell"/>
</dbReference>
<dbReference type="Gene3D" id="1.25.10.10">
    <property type="entry name" value="Leucine-rich Repeat Variant"/>
    <property type="match status" value="1"/>
</dbReference>
<dbReference type="Pfam" id="PF18806">
    <property type="entry name" value="Importin_rep_3"/>
    <property type="match status" value="1"/>
</dbReference>
<dbReference type="InterPro" id="IPR011989">
    <property type="entry name" value="ARM-like"/>
</dbReference>
<evidence type="ECO:0008006" key="8">
    <source>
        <dbReference type="Google" id="ProtNLM"/>
    </source>
</evidence>